<evidence type="ECO:0008006" key="4">
    <source>
        <dbReference type="Google" id="ProtNLM"/>
    </source>
</evidence>
<protein>
    <recommendedName>
        <fullName evidence="4">EF-hand domain-containing protein</fullName>
    </recommendedName>
</protein>
<dbReference type="Proteomes" id="UP000663877">
    <property type="component" value="Unassembled WGS sequence"/>
</dbReference>
<reference evidence="2" key="1">
    <citation type="submission" date="2021-02" db="EMBL/GenBank/DDBJ databases">
        <authorList>
            <person name="Nowell W R."/>
        </authorList>
    </citation>
    <scope>NUCLEOTIDE SEQUENCE</scope>
</reference>
<evidence type="ECO:0000313" key="2">
    <source>
        <dbReference type="EMBL" id="CAF1360317.1"/>
    </source>
</evidence>
<name>A0A815I3M7_9BILA</name>
<dbReference type="InterPro" id="IPR011992">
    <property type="entry name" value="EF-hand-dom_pair"/>
</dbReference>
<dbReference type="AlphaFoldDB" id="A0A815I3M7"/>
<dbReference type="OrthoDB" id="10027272at2759"/>
<dbReference type="EMBL" id="CAJNOM010000325">
    <property type="protein sequence ID" value="CAF1360317.1"/>
    <property type="molecule type" value="Genomic_DNA"/>
</dbReference>
<evidence type="ECO:0000313" key="3">
    <source>
        <dbReference type="Proteomes" id="UP000663832"/>
    </source>
</evidence>
<organism evidence="2 3">
    <name type="scientific">Adineta steineri</name>
    <dbReference type="NCBI Taxonomy" id="433720"/>
    <lineage>
        <taxon>Eukaryota</taxon>
        <taxon>Metazoa</taxon>
        <taxon>Spiralia</taxon>
        <taxon>Gnathifera</taxon>
        <taxon>Rotifera</taxon>
        <taxon>Eurotatoria</taxon>
        <taxon>Bdelloidea</taxon>
        <taxon>Adinetida</taxon>
        <taxon>Adinetidae</taxon>
        <taxon>Adineta</taxon>
    </lineage>
</organism>
<accession>A0A815I3M7</accession>
<evidence type="ECO:0000313" key="1">
    <source>
        <dbReference type="EMBL" id="CAF1007881.1"/>
    </source>
</evidence>
<dbReference type="Proteomes" id="UP000663832">
    <property type="component" value="Unassembled WGS sequence"/>
</dbReference>
<dbReference type="SUPFAM" id="SSF47473">
    <property type="entry name" value="EF-hand"/>
    <property type="match status" value="1"/>
</dbReference>
<gene>
    <name evidence="1" type="ORF">BJG266_LOCUS16296</name>
    <name evidence="2" type="ORF">QVE165_LOCUS34508</name>
</gene>
<dbReference type="Gene3D" id="1.10.238.10">
    <property type="entry name" value="EF-hand"/>
    <property type="match status" value="1"/>
</dbReference>
<comment type="caution">
    <text evidence="2">The sequence shown here is derived from an EMBL/GenBank/DDBJ whole genome shotgun (WGS) entry which is preliminary data.</text>
</comment>
<dbReference type="EMBL" id="CAJNOI010000075">
    <property type="protein sequence ID" value="CAF1007881.1"/>
    <property type="molecule type" value="Genomic_DNA"/>
</dbReference>
<sequence>MYNNKKRSSIENEEELYDKQHLSYVEMEKLRNVIKTKVSGEYMIKLSDLEQILYLSGQNMSKSTIEKIKSKLENMYDTDEYFLDEIESILALYWEELTDEDISHILIESFQIFDDEQQGFIDKQYLIKNLTTLGDMPLNIKDLQIMCSMIDQSNIFDYQKFVKKLCGLDNTKKKKIKKKKKKKKKRSKMNS</sequence>
<proteinExistence type="predicted"/>
<keyword evidence="3" id="KW-1185">Reference proteome</keyword>